<dbReference type="PANTHER" id="PTHR30419:SF28">
    <property type="entry name" value="HTH-TYPE TRANSCRIPTIONAL REGULATOR BSDA"/>
    <property type="match status" value="1"/>
</dbReference>
<name>A0A6P1MHV9_9FIRM</name>
<evidence type="ECO:0000313" key="6">
    <source>
        <dbReference type="EMBL" id="QHI71578.1"/>
    </source>
</evidence>
<dbReference type="SUPFAM" id="SSF46785">
    <property type="entry name" value="Winged helix' DNA-binding domain"/>
    <property type="match status" value="1"/>
</dbReference>
<feature type="domain" description="HTH lysR-type" evidence="5">
    <location>
        <begin position="1"/>
        <end position="58"/>
    </location>
</feature>
<keyword evidence="3" id="KW-0238">DNA-binding</keyword>
<evidence type="ECO:0000259" key="5">
    <source>
        <dbReference type="PROSITE" id="PS50931"/>
    </source>
</evidence>
<dbReference type="Pfam" id="PF00126">
    <property type="entry name" value="HTH_1"/>
    <property type="match status" value="1"/>
</dbReference>
<dbReference type="CDD" id="cd05466">
    <property type="entry name" value="PBP2_LTTR_substrate"/>
    <property type="match status" value="1"/>
</dbReference>
<gene>
    <name evidence="6" type="ORF">Ami3637_03535</name>
</gene>
<dbReference type="EMBL" id="CP047591">
    <property type="protein sequence ID" value="QHI71578.1"/>
    <property type="molecule type" value="Genomic_DNA"/>
</dbReference>
<comment type="similarity">
    <text evidence="1">Belongs to the LysR transcriptional regulatory family.</text>
</comment>
<dbReference type="InterPro" id="IPR036390">
    <property type="entry name" value="WH_DNA-bd_sf"/>
</dbReference>
<dbReference type="KEGG" id="amic:Ami3637_03535"/>
<organism evidence="6 7">
    <name type="scientific">Aminipila terrae</name>
    <dbReference type="NCBI Taxonomy" id="2697030"/>
    <lineage>
        <taxon>Bacteria</taxon>
        <taxon>Bacillati</taxon>
        <taxon>Bacillota</taxon>
        <taxon>Clostridia</taxon>
        <taxon>Peptostreptococcales</taxon>
        <taxon>Anaerovoracaceae</taxon>
        <taxon>Aminipila</taxon>
    </lineage>
</organism>
<keyword evidence="4" id="KW-0804">Transcription</keyword>
<accession>A0A6P1MHV9</accession>
<dbReference type="FunFam" id="1.10.10.10:FF:000001">
    <property type="entry name" value="LysR family transcriptional regulator"/>
    <property type="match status" value="1"/>
</dbReference>
<evidence type="ECO:0000256" key="1">
    <source>
        <dbReference type="ARBA" id="ARBA00009437"/>
    </source>
</evidence>
<dbReference type="GO" id="GO:0005829">
    <property type="term" value="C:cytosol"/>
    <property type="evidence" value="ECO:0007669"/>
    <property type="project" value="TreeGrafter"/>
</dbReference>
<dbReference type="SUPFAM" id="SSF53850">
    <property type="entry name" value="Periplasmic binding protein-like II"/>
    <property type="match status" value="1"/>
</dbReference>
<evidence type="ECO:0000256" key="4">
    <source>
        <dbReference type="ARBA" id="ARBA00023163"/>
    </source>
</evidence>
<evidence type="ECO:0000313" key="7">
    <source>
        <dbReference type="Proteomes" id="UP000463883"/>
    </source>
</evidence>
<sequence>MNLKQLHYFVTIVEEGTINGAAKKLFVSQPPLSAQIKLLEDEFGCILFRRGQRQIQLTDAGKKLYDKATVLLEISRITQEEMRECAAEEAGTIRIGIVSSVVCSMGTAWIADFMKQHPGVRFEVYEANTYELIDKIRSDILHIAVIRTPYTAMDMEIKPLKSEALVSIGLPSLFPDSRATVSLKDLSALPIILYRRWEKVIKSQFENARIPVYFKCVCDDARTLTALAGQGAGIGLVPASVTDMLTDSEIICKPIEDCFIESRIDLIYKENTYLPDCVTEFTEYLNQKFLTYPGKK</sequence>
<dbReference type="InterPro" id="IPR050950">
    <property type="entry name" value="HTH-type_LysR_regulators"/>
</dbReference>
<dbReference type="PANTHER" id="PTHR30419">
    <property type="entry name" value="HTH-TYPE TRANSCRIPTIONAL REGULATOR YBHD"/>
    <property type="match status" value="1"/>
</dbReference>
<dbReference type="PRINTS" id="PR00039">
    <property type="entry name" value="HTHLYSR"/>
</dbReference>
<keyword evidence="2" id="KW-0805">Transcription regulation</keyword>
<dbReference type="InterPro" id="IPR036388">
    <property type="entry name" value="WH-like_DNA-bd_sf"/>
</dbReference>
<evidence type="ECO:0000256" key="3">
    <source>
        <dbReference type="ARBA" id="ARBA00023125"/>
    </source>
</evidence>
<dbReference type="GO" id="GO:0003677">
    <property type="term" value="F:DNA binding"/>
    <property type="evidence" value="ECO:0007669"/>
    <property type="project" value="UniProtKB-KW"/>
</dbReference>
<dbReference type="Pfam" id="PF03466">
    <property type="entry name" value="LysR_substrate"/>
    <property type="match status" value="1"/>
</dbReference>
<dbReference type="AlphaFoldDB" id="A0A6P1MHV9"/>
<keyword evidence="7" id="KW-1185">Reference proteome</keyword>
<protein>
    <submittedName>
        <fullName evidence="6">LysR family transcriptional regulator</fullName>
    </submittedName>
</protein>
<evidence type="ECO:0000256" key="2">
    <source>
        <dbReference type="ARBA" id="ARBA00023015"/>
    </source>
</evidence>
<dbReference type="GO" id="GO:0003700">
    <property type="term" value="F:DNA-binding transcription factor activity"/>
    <property type="evidence" value="ECO:0007669"/>
    <property type="project" value="InterPro"/>
</dbReference>
<dbReference type="Proteomes" id="UP000463883">
    <property type="component" value="Chromosome"/>
</dbReference>
<dbReference type="RefSeq" id="WP_162361352.1">
    <property type="nucleotide sequence ID" value="NZ_CP047591.1"/>
</dbReference>
<reference evidence="6 7" key="1">
    <citation type="submission" date="2020-01" db="EMBL/GenBank/DDBJ databases">
        <title>Genomic analysis of Aminipila sp. CBA3637.</title>
        <authorList>
            <person name="Kim Y.B."/>
            <person name="Roh S.W."/>
        </authorList>
    </citation>
    <scope>NUCLEOTIDE SEQUENCE [LARGE SCALE GENOMIC DNA]</scope>
    <source>
        <strain evidence="6 7">CBA3637</strain>
    </source>
</reference>
<dbReference type="PROSITE" id="PS50931">
    <property type="entry name" value="HTH_LYSR"/>
    <property type="match status" value="1"/>
</dbReference>
<dbReference type="InterPro" id="IPR005119">
    <property type="entry name" value="LysR_subst-bd"/>
</dbReference>
<dbReference type="Gene3D" id="3.40.190.290">
    <property type="match status" value="1"/>
</dbReference>
<proteinExistence type="inferred from homology"/>
<dbReference type="InterPro" id="IPR000847">
    <property type="entry name" value="LysR_HTH_N"/>
</dbReference>
<dbReference type="Gene3D" id="1.10.10.10">
    <property type="entry name" value="Winged helix-like DNA-binding domain superfamily/Winged helix DNA-binding domain"/>
    <property type="match status" value="1"/>
</dbReference>